<evidence type="ECO:0000256" key="3">
    <source>
        <dbReference type="ARBA" id="ARBA00008747"/>
    </source>
</evidence>
<dbReference type="Pfam" id="PF04879">
    <property type="entry name" value="Molybdop_Fe4S4"/>
    <property type="match status" value="1"/>
</dbReference>
<accession>A0AAU8BG24</accession>
<evidence type="ECO:0000256" key="1">
    <source>
        <dbReference type="ARBA" id="ARBA00001942"/>
    </source>
</evidence>
<dbReference type="InterPro" id="IPR050123">
    <property type="entry name" value="Prok_molybdopt-oxidoreductase"/>
</dbReference>
<dbReference type="GO" id="GO:0051539">
    <property type="term" value="F:4 iron, 4 sulfur cluster binding"/>
    <property type="evidence" value="ECO:0007669"/>
    <property type="project" value="UniProtKB-KW"/>
</dbReference>
<dbReference type="AlphaFoldDB" id="A0AAU8BG24"/>
<keyword evidence="5" id="KW-0500">Molybdenum</keyword>
<evidence type="ECO:0000256" key="7">
    <source>
        <dbReference type="ARBA" id="ARBA00023002"/>
    </source>
</evidence>
<dbReference type="Gene3D" id="2.40.40.20">
    <property type="match status" value="1"/>
</dbReference>
<evidence type="ECO:0000256" key="5">
    <source>
        <dbReference type="ARBA" id="ARBA00022505"/>
    </source>
</evidence>
<dbReference type="InterPro" id="IPR007419">
    <property type="entry name" value="BFD-like_2Fe2S-bd_dom"/>
</dbReference>
<dbReference type="SMART" id="SM00926">
    <property type="entry name" value="Molybdop_Fe4S4"/>
    <property type="match status" value="1"/>
</dbReference>
<dbReference type="EMBL" id="CP115920">
    <property type="protein sequence ID" value="XCD15227.1"/>
    <property type="molecule type" value="Genomic_DNA"/>
</dbReference>
<dbReference type="Gene3D" id="2.20.25.90">
    <property type="entry name" value="ADC-like domains"/>
    <property type="match status" value="1"/>
</dbReference>
<sequence>MKPRSVKTTCPYCGVGCGLVAKCVSTPNQASTCGDLSHPANMGALCVKGSSLDQSHTGPARLLYPKINGKQASWQEAIDTIAERFYDIKQQHGSDALSMYVSGQLLTEDYYVANKLMKGFIGSANIDTNSRLCMSSAVASHVRAFGEDVVPVNYQDLELAEMIVLVGSNMAWTHPIVFRRIQQARESNPNLKLVVIDPRKTMTAEQADLHLPLVSDSDVALFMGLARYCDDTKQLDTEYIDEHTQGADALMKALKQPSCSLDAVAEQTQVDKTSLKQFYHWFATKQRVITLYCQGVNQAENGTDKGNAIINAHLLTGKIGREGCGPFSITGQPNAMGGREVGGLANQLAAHRGFDAESIEQVKAIWQAPDMATKPGLKAVDLFDAIERGEVKAVWIMATNPVVSLPQSQKIKRALKRCELVIVSDICADSDIAHYADILLPAAGWGEKQGMVTNSERMMSRQRAFLPMRGESRPDWWAISKVGQAFCRLMDVSDGFGYHSEYEIFKEHIKLSGINKHAPQLFDLSKLSTLTESDYQQWQPVQWPLGSERPFADGSFATPSGRANLIVPETIELETPRGHQEFILNTGRDRDQWHTMTRTGYVPSLTQKEVEPTLYLNPISIERAELKTEQLAELTLPDGSGNVIARIRADEGLSMHSVYLSMHWAGEFGAGSGVNQVTESVVDPISGQPAFKSTLVRVAPFGIGSYMVAIGEGCDKLRSLADFASMQVTDIGGAGERLWRYATQVPLEKHTWNQATGAALNGKLLVMDTEQGWVTLSCADDAALTVKSIIQVENKTFDADVEQLSQLLGQPFSLSKLLKATQTGATSKLVCSCFRVTEKQIIDAIQTHSHTSVAQLQSQLKCGSNCGSCLPEVEKLANQHFQHAQHIDVIVK</sequence>
<evidence type="ECO:0000256" key="6">
    <source>
        <dbReference type="ARBA" id="ARBA00022723"/>
    </source>
</evidence>
<dbReference type="InterPro" id="IPR009010">
    <property type="entry name" value="Asp_de-COase-like_dom_sf"/>
</dbReference>
<name>A0AAU8BG24_9VIBR</name>
<dbReference type="CDD" id="cd02754">
    <property type="entry name" value="MopB_Nitrate-R-NapA-like"/>
    <property type="match status" value="1"/>
</dbReference>
<dbReference type="Pfam" id="PF04324">
    <property type="entry name" value="Fer2_BFD"/>
    <property type="match status" value="1"/>
</dbReference>
<dbReference type="InterPro" id="IPR041957">
    <property type="entry name" value="CT_Nitrate-R-NapA-like"/>
</dbReference>
<dbReference type="InterPro" id="IPR006963">
    <property type="entry name" value="Mopterin_OxRdtase_4Fe-4S_dom"/>
</dbReference>
<dbReference type="InterPro" id="IPR006656">
    <property type="entry name" value="Mopterin_OxRdtase"/>
</dbReference>
<evidence type="ECO:0000256" key="4">
    <source>
        <dbReference type="ARBA" id="ARBA00022485"/>
    </source>
</evidence>
<keyword evidence="7" id="KW-0560">Oxidoreductase</keyword>
<evidence type="ECO:0000256" key="2">
    <source>
        <dbReference type="ARBA" id="ARBA00001966"/>
    </source>
</evidence>
<reference evidence="12" key="1">
    <citation type="submission" date="2023-01" db="EMBL/GenBank/DDBJ databases">
        <title>Vibrio sp. CB1-14 genome sequencing.</title>
        <authorList>
            <person name="Otstavnykh N."/>
            <person name="Isaeva M."/>
            <person name="Meleshko D."/>
        </authorList>
    </citation>
    <scope>NUCLEOTIDE SEQUENCE</scope>
    <source>
        <strain evidence="12">CB1-14</strain>
    </source>
</reference>
<dbReference type="SUPFAM" id="SSF50692">
    <property type="entry name" value="ADC-like"/>
    <property type="match status" value="1"/>
</dbReference>
<comment type="similarity">
    <text evidence="3">Belongs to the prokaryotic molybdopterin-containing oxidoreductase family. NasA/NapA/NarB subfamily.</text>
</comment>
<gene>
    <name evidence="12" type="ORF">PG915_11565</name>
</gene>
<dbReference type="GO" id="GO:0016491">
    <property type="term" value="F:oxidoreductase activity"/>
    <property type="evidence" value="ECO:0007669"/>
    <property type="project" value="UniProtKB-KW"/>
</dbReference>
<dbReference type="GO" id="GO:0046872">
    <property type="term" value="F:metal ion binding"/>
    <property type="evidence" value="ECO:0007669"/>
    <property type="project" value="UniProtKB-KW"/>
</dbReference>
<dbReference type="GO" id="GO:1990204">
    <property type="term" value="C:oxidoreductase complex"/>
    <property type="evidence" value="ECO:0007669"/>
    <property type="project" value="UniProtKB-ARBA"/>
</dbReference>
<dbReference type="RefSeq" id="WP_353496669.1">
    <property type="nucleotide sequence ID" value="NZ_CP115920.1"/>
</dbReference>
<dbReference type="Pfam" id="PF01568">
    <property type="entry name" value="Molydop_binding"/>
    <property type="match status" value="1"/>
</dbReference>
<dbReference type="KEGG" id="vck:PG915_11565"/>
<evidence type="ECO:0000256" key="8">
    <source>
        <dbReference type="ARBA" id="ARBA00023004"/>
    </source>
</evidence>
<dbReference type="Gene3D" id="3.40.228.10">
    <property type="entry name" value="Dimethylsulfoxide Reductase, domain 2"/>
    <property type="match status" value="1"/>
</dbReference>
<organism evidence="12">
    <name type="scientific">Vibrio chaetopteri</name>
    <dbReference type="NCBI Taxonomy" id="3016528"/>
    <lineage>
        <taxon>Bacteria</taxon>
        <taxon>Pseudomonadati</taxon>
        <taxon>Pseudomonadota</taxon>
        <taxon>Gammaproteobacteria</taxon>
        <taxon>Vibrionales</taxon>
        <taxon>Vibrionaceae</taxon>
        <taxon>Vibrio</taxon>
    </lineage>
</organism>
<evidence type="ECO:0000313" key="12">
    <source>
        <dbReference type="EMBL" id="XCD15227.1"/>
    </source>
</evidence>
<dbReference type="Pfam" id="PF00384">
    <property type="entry name" value="Molybdopterin"/>
    <property type="match status" value="1"/>
</dbReference>
<keyword evidence="4" id="KW-0004">4Fe-4S</keyword>
<proteinExistence type="inferred from homology"/>
<evidence type="ECO:0000259" key="11">
    <source>
        <dbReference type="PROSITE" id="PS51669"/>
    </source>
</evidence>
<protein>
    <submittedName>
        <fullName evidence="12">Nitrate reductase</fullName>
    </submittedName>
</protein>
<dbReference type="PROSITE" id="PS51669">
    <property type="entry name" value="4FE4S_MOW_BIS_MGD"/>
    <property type="match status" value="1"/>
</dbReference>
<dbReference type="GO" id="GO:0042128">
    <property type="term" value="P:nitrate assimilation"/>
    <property type="evidence" value="ECO:0007669"/>
    <property type="project" value="UniProtKB-KW"/>
</dbReference>
<dbReference type="GO" id="GO:0016020">
    <property type="term" value="C:membrane"/>
    <property type="evidence" value="ECO:0007669"/>
    <property type="project" value="TreeGrafter"/>
</dbReference>
<dbReference type="PANTHER" id="PTHR43105:SF9">
    <property type="entry name" value="NADPH-FE(3+) OXIDOREDUCTASE SUBUNIT ALPHA"/>
    <property type="match status" value="1"/>
</dbReference>
<feature type="domain" description="4Fe-4S Mo/W bis-MGD-type" evidence="11">
    <location>
        <begin position="3"/>
        <end position="60"/>
    </location>
</feature>
<keyword evidence="8" id="KW-0408">Iron</keyword>
<dbReference type="PROSITE" id="PS00551">
    <property type="entry name" value="MOLYBDOPTERIN_PROK_1"/>
    <property type="match status" value="1"/>
</dbReference>
<comment type="cofactor">
    <cofactor evidence="1">
        <name>Mo-bis(molybdopterin guanine dinucleotide)</name>
        <dbReference type="ChEBI" id="CHEBI:60539"/>
    </cofactor>
</comment>
<dbReference type="PANTHER" id="PTHR43105">
    <property type="entry name" value="RESPIRATORY NITRATE REDUCTASE"/>
    <property type="match status" value="1"/>
</dbReference>
<evidence type="ECO:0000256" key="9">
    <source>
        <dbReference type="ARBA" id="ARBA00023014"/>
    </source>
</evidence>
<keyword evidence="9" id="KW-0411">Iron-sulfur</keyword>
<comment type="cofactor">
    <cofactor evidence="2">
        <name>[4Fe-4S] cluster</name>
        <dbReference type="ChEBI" id="CHEBI:49883"/>
    </cofactor>
</comment>
<dbReference type="GO" id="GO:0045333">
    <property type="term" value="P:cellular respiration"/>
    <property type="evidence" value="ECO:0007669"/>
    <property type="project" value="UniProtKB-ARBA"/>
</dbReference>
<dbReference type="CDD" id="cd02791">
    <property type="entry name" value="MopB_CT_Nitrate-R-NapA-like"/>
    <property type="match status" value="1"/>
</dbReference>
<dbReference type="SUPFAM" id="SSF53706">
    <property type="entry name" value="Formate dehydrogenase/DMSO reductase, domains 1-3"/>
    <property type="match status" value="1"/>
</dbReference>
<keyword evidence="6" id="KW-0479">Metal-binding</keyword>
<dbReference type="InterPro" id="IPR041854">
    <property type="entry name" value="BFD-like_2Fe2S-bd_dom_sf"/>
</dbReference>
<dbReference type="Gene3D" id="1.10.10.1100">
    <property type="entry name" value="BFD-like [2Fe-2S]-binding domain"/>
    <property type="match status" value="1"/>
</dbReference>
<dbReference type="Gene3D" id="3.40.50.740">
    <property type="match status" value="1"/>
</dbReference>
<dbReference type="GO" id="GO:0043546">
    <property type="term" value="F:molybdopterin cofactor binding"/>
    <property type="evidence" value="ECO:0007669"/>
    <property type="project" value="InterPro"/>
</dbReference>
<evidence type="ECO:0000256" key="10">
    <source>
        <dbReference type="ARBA" id="ARBA00023063"/>
    </source>
</evidence>
<keyword evidence="10" id="KW-0534">Nitrate assimilation</keyword>
<dbReference type="InterPro" id="IPR027467">
    <property type="entry name" value="MopterinOxRdtase_cofactor_BS"/>
</dbReference>
<dbReference type="InterPro" id="IPR006657">
    <property type="entry name" value="MoPterin_dinucl-bd_dom"/>
</dbReference>